<evidence type="ECO:0000256" key="7">
    <source>
        <dbReference type="ARBA" id="ARBA00022692"/>
    </source>
</evidence>
<protein>
    <recommendedName>
        <fullName evidence="12">Mannosyltransferase</fullName>
        <ecNumber evidence="12">2.4.1.-</ecNumber>
    </recommendedName>
</protein>
<dbReference type="GO" id="GO:0006506">
    <property type="term" value="P:GPI anchor biosynthetic process"/>
    <property type="evidence" value="ECO:0007669"/>
    <property type="project" value="UniProtKB-UniPathway"/>
</dbReference>
<reference evidence="15" key="1">
    <citation type="submission" date="2016-05" db="EMBL/GenBank/DDBJ databases">
        <title>Comparative genomics of biotechnologically important yeasts.</title>
        <authorList>
            <consortium name="DOE Joint Genome Institute"/>
            <person name="Riley R."/>
            <person name="Haridas S."/>
            <person name="Wolfe K.H."/>
            <person name="Lopes M.R."/>
            <person name="Hittinger C.T."/>
            <person name="Goker M."/>
            <person name="Salamov A."/>
            <person name="Wisecaver J."/>
            <person name="Long T.M."/>
            <person name="Aerts A.L."/>
            <person name="Barry K."/>
            <person name="Choi C."/>
            <person name="Clum A."/>
            <person name="Coughlan A.Y."/>
            <person name="Deshpande S."/>
            <person name="Douglass A.P."/>
            <person name="Hanson S.J."/>
            <person name="Klenk H.-P."/>
            <person name="Labutti K."/>
            <person name="Lapidus A."/>
            <person name="Lindquist E."/>
            <person name="Lipzen A."/>
            <person name="Meier-Kolthoff J.P."/>
            <person name="Ohm R.A."/>
            <person name="Otillar R.P."/>
            <person name="Pangilinan J."/>
            <person name="Peng Y."/>
            <person name="Rokas A."/>
            <person name="Rosa C.A."/>
            <person name="Scheuner C."/>
            <person name="Sibirny A.A."/>
            <person name="Slot J.C."/>
            <person name="Stielow J.B."/>
            <person name="Sun H."/>
            <person name="Kurtzman C.P."/>
            <person name="Blackwell M."/>
            <person name="Grigoriev I.V."/>
            <person name="Jeffries T.W."/>
        </authorList>
    </citation>
    <scope>NUCLEOTIDE SEQUENCE [LARGE SCALE GENOMIC DNA]</scope>
    <source>
        <strain evidence="15">NRRL Y-12698</strain>
    </source>
</reference>
<dbReference type="STRING" id="984486.A0A1E3QSB5"/>
<feature type="transmembrane region" description="Helical" evidence="12">
    <location>
        <begin position="336"/>
        <end position="353"/>
    </location>
</feature>
<dbReference type="EMBL" id="KV454429">
    <property type="protein sequence ID" value="ODQ80606.1"/>
    <property type="molecule type" value="Genomic_DNA"/>
</dbReference>
<dbReference type="PANTHER" id="PTHR22760:SF4">
    <property type="entry name" value="GPI MANNOSYLTRANSFERASE 3"/>
    <property type="match status" value="1"/>
</dbReference>
<evidence type="ECO:0000256" key="5">
    <source>
        <dbReference type="ARBA" id="ARBA00022676"/>
    </source>
</evidence>
<name>A0A1E3QSB5_9ASCO</name>
<comment type="pathway">
    <text evidence="2">Glycolipid biosynthesis; glycosylphosphatidylinositol-anchor biosynthesis.</text>
</comment>
<keyword evidence="7 12" id="KW-0812">Transmembrane</keyword>
<evidence type="ECO:0000256" key="12">
    <source>
        <dbReference type="RuleBase" id="RU363075"/>
    </source>
</evidence>
<feature type="transmembrane region" description="Helical" evidence="12">
    <location>
        <begin position="101"/>
        <end position="123"/>
    </location>
</feature>
<gene>
    <name evidence="14" type="ORF">BABINDRAFT_170986</name>
</gene>
<feature type="region of interest" description="Disordered" evidence="13">
    <location>
        <begin position="1"/>
        <end position="22"/>
    </location>
</feature>
<evidence type="ECO:0000256" key="1">
    <source>
        <dbReference type="ARBA" id="ARBA00004477"/>
    </source>
</evidence>
<evidence type="ECO:0000256" key="4">
    <source>
        <dbReference type="ARBA" id="ARBA00022502"/>
    </source>
</evidence>
<comment type="similarity">
    <text evidence="3">Belongs to the glycosyltransferase 22 family. PIGB subfamily.</text>
</comment>
<keyword evidence="4" id="KW-0337">GPI-anchor biosynthesis</keyword>
<accession>A0A1E3QSB5</accession>
<sequence>MPDKGPTADLPKKGPAPSTDEVDLSSVNLPAPLVLPYLIILRVLNAFTIHTFFQPDEYLQALEPAHWAVFGYGNLTWEWTNGLRSFVHPLLYALPYKLSEWTGFGVVGVLYFPKVLNGLLAAFGDYYTYKFVQRAARGSALEQLARWALLVSITSGWNWYMVTRSFSSSLEMILTTIALAHWPWGRHVYFADTAKALSAAAVSCLIRPTNGLLWLFFGAALLVRVRSSVTRAKLAVLAITIGSFFFALGMAADYAFYGKPTVPLLNFVRFNVFSNLSVFYGLAPWHFYLFQGLPVILLAHLPLTLMGFSRLWRSQFAFLTVLIILVYSMMTHKEFRFIYPLQPLFVYFTAHGFHRIQRSWLKPVIIATILLNTAISLFFTQIHERGVMDVMEYLREDIDVGSIGFLTPCHSTPMQSHLHLDIPIMALSCDPPLHLIGNPAASTLVKTYQDESDIFYADPVAFLTQKFPPPIKAKRESGKFEYEWPTHLVFFENLEPIMKPYLEGSGYQECERFFNTWFHWDNRRSGDVIVYCKWPWE</sequence>
<evidence type="ECO:0000256" key="11">
    <source>
        <dbReference type="ARBA" id="ARBA00024708"/>
    </source>
</evidence>
<evidence type="ECO:0000256" key="2">
    <source>
        <dbReference type="ARBA" id="ARBA00004687"/>
    </source>
</evidence>
<dbReference type="UniPathway" id="UPA00196"/>
<dbReference type="GO" id="GO:0000026">
    <property type="term" value="F:alpha-1,2-mannosyltransferase activity"/>
    <property type="evidence" value="ECO:0007669"/>
    <property type="project" value="EnsemblFungi"/>
</dbReference>
<keyword evidence="5 12" id="KW-0328">Glycosyltransferase</keyword>
<keyword evidence="6 14" id="KW-0808">Transferase</keyword>
<evidence type="ECO:0000313" key="15">
    <source>
        <dbReference type="Proteomes" id="UP000094336"/>
    </source>
</evidence>
<proteinExistence type="inferred from homology"/>
<dbReference type="EC" id="2.4.1.-" evidence="12"/>
<keyword evidence="9 12" id="KW-1133">Transmembrane helix</keyword>
<dbReference type="RefSeq" id="XP_018985934.1">
    <property type="nucleotide sequence ID" value="XM_019130784.1"/>
</dbReference>
<keyword evidence="8 12" id="KW-0256">Endoplasmic reticulum</keyword>
<comment type="subcellular location">
    <subcellularLocation>
        <location evidence="1 12">Endoplasmic reticulum membrane</location>
        <topology evidence="1 12">Multi-pass membrane protein</topology>
    </subcellularLocation>
</comment>
<dbReference type="Proteomes" id="UP000094336">
    <property type="component" value="Unassembled WGS sequence"/>
</dbReference>
<evidence type="ECO:0000256" key="3">
    <source>
        <dbReference type="ARBA" id="ARBA00006065"/>
    </source>
</evidence>
<dbReference type="OrthoDB" id="416834at2759"/>
<dbReference type="PANTHER" id="PTHR22760">
    <property type="entry name" value="GLYCOSYLTRANSFERASE"/>
    <property type="match status" value="1"/>
</dbReference>
<keyword evidence="10 12" id="KW-0472">Membrane</keyword>
<dbReference type="GeneID" id="30148637"/>
<evidence type="ECO:0000313" key="14">
    <source>
        <dbReference type="EMBL" id="ODQ80606.1"/>
    </source>
</evidence>
<dbReference type="Pfam" id="PF03901">
    <property type="entry name" value="Glyco_transf_22"/>
    <property type="match status" value="1"/>
</dbReference>
<evidence type="ECO:0000256" key="8">
    <source>
        <dbReference type="ARBA" id="ARBA00022824"/>
    </source>
</evidence>
<feature type="transmembrane region" description="Helical" evidence="12">
    <location>
        <begin position="144"/>
        <end position="162"/>
    </location>
</feature>
<feature type="transmembrane region" description="Helical" evidence="12">
    <location>
        <begin position="360"/>
        <end position="379"/>
    </location>
</feature>
<feature type="transmembrane region" description="Helical" evidence="12">
    <location>
        <begin position="234"/>
        <end position="257"/>
    </location>
</feature>
<dbReference type="InterPro" id="IPR005599">
    <property type="entry name" value="GPI_mannosylTrfase"/>
</dbReference>
<feature type="transmembrane region" description="Helical" evidence="12">
    <location>
        <begin position="196"/>
        <end position="222"/>
    </location>
</feature>
<evidence type="ECO:0000256" key="6">
    <source>
        <dbReference type="ARBA" id="ARBA00022679"/>
    </source>
</evidence>
<evidence type="ECO:0000256" key="13">
    <source>
        <dbReference type="SAM" id="MobiDB-lite"/>
    </source>
</evidence>
<dbReference type="GO" id="GO:0005789">
    <property type="term" value="C:endoplasmic reticulum membrane"/>
    <property type="evidence" value="ECO:0007669"/>
    <property type="project" value="UniProtKB-SubCell"/>
</dbReference>
<dbReference type="AlphaFoldDB" id="A0A1E3QSB5"/>
<organism evidence="14 15">
    <name type="scientific">Babjeviella inositovora NRRL Y-12698</name>
    <dbReference type="NCBI Taxonomy" id="984486"/>
    <lineage>
        <taxon>Eukaryota</taxon>
        <taxon>Fungi</taxon>
        <taxon>Dikarya</taxon>
        <taxon>Ascomycota</taxon>
        <taxon>Saccharomycotina</taxon>
        <taxon>Pichiomycetes</taxon>
        <taxon>Serinales incertae sedis</taxon>
        <taxon>Babjeviella</taxon>
    </lineage>
</organism>
<feature type="transmembrane region" description="Helical" evidence="12">
    <location>
        <begin position="311"/>
        <end position="330"/>
    </location>
</feature>
<keyword evidence="15" id="KW-1185">Reference proteome</keyword>
<feature type="transmembrane region" description="Helical" evidence="12">
    <location>
        <begin position="277"/>
        <end position="299"/>
    </location>
</feature>
<evidence type="ECO:0000256" key="10">
    <source>
        <dbReference type="ARBA" id="ARBA00023136"/>
    </source>
</evidence>
<evidence type="ECO:0000256" key="9">
    <source>
        <dbReference type="ARBA" id="ARBA00022989"/>
    </source>
</evidence>
<comment type="function">
    <text evidence="11">Mannosyltransferase involved in glycosylphosphatidylinositol-anchor biosynthesis. Transfers the third mannose to Man2-GlcN-acyl-PI during GPI precursor assembly.</text>
</comment>